<reference evidence="3" key="1">
    <citation type="submission" date="2022-08" db="UniProtKB">
        <authorList>
            <consortium name="EnsemblMetazoa"/>
        </authorList>
    </citation>
    <scope>IDENTIFICATION</scope>
    <source>
        <strain evidence="3">05x7-T-G4-1.051#20</strain>
    </source>
</reference>
<keyword evidence="1" id="KW-0175">Coiled coil</keyword>
<evidence type="ECO:0000313" key="3">
    <source>
        <dbReference type="EnsemblMetazoa" id="G1386.1:cds"/>
    </source>
</evidence>
<feature type="coiled-coil region" evidence="1">
    <location>
        <begin position="168"/>
        <end position="211"/>
    </location>
</feature>
<dbReference type="EnsemblMetazoa" id="G1386.1">
    <property type="protein sequence ID" value="G1386.1:cds"/>
    <property type="gene ID" value="G1386"/>
</dbReference>
<feature type="region of interest" description="Disordered" evidence="2">
    <location>
        <begin position="1"/>
        <end position="20"/>
    </location>
</feature>
<evidence type="ECO:0000256" key="1">
    <source>
        <dbReference type="SAM" id="Coils"/>
    </source>
</evidence>
<name>A0A8W8IGU0_MAGGI</name>
<feature type="compositionally biased region" description="Acidic residues" evidence="2">
    <location>
        <begin position="1"/>
        <end position="10"/>
    </location>
</feature>
<keyword evidence="4" id="KW-1185">Reference proteome</keyword>
<organism evidence="3 4">
    <name type="scientific">Magallana gigas</name>
    <name type="common">Pacific oyster</name>
    <name type="synonym">Crassostrea gigas</name>
    <dbReference type="NCBI Taxonomy" id="29159"/>
    <lineage>
        <taxon>Eukaryota</taxon>
        <taxon>Metazoa</taxon>
        <taxon>Spiralia</taxon>
        <taxon>Lophotrochozoa</taxon>
        <taxon>Mollusca</taxon>
        <taxon>Bivalvia</taxon>
        <taxon>Autobranchia</taxon>
        <taxon>Pteriomorphia</taxon>
        <taxon>Ostreida</taxon>
        <taxon>Ostreoidea</taxon>
        <taxon>Ostreidae</taxon>
        <taxon>Magallana</taxon>
    </lineage>
</organism>
<feature type="region of interest" description="Disordered" evidence="2">
    <location>
        <begin position="317"/>
        <end position="336"/>
    </location>
</feature>
<evidence type="ECO:0000256" key="2">
    <source>
        <dbReference type="SAM" id="MobiDB-lite"/>
    </source>
</evidence>
<evidence type="ECO:0000313" key="4">
    <source>
        <dbReference type="Proteomes" id="UP000005408"/>
    </source>
</evidence>
<accession>A0A8W8IGU0</accession>
<feature type="compositionally biased region" description="Low complexity" evidence="2">
    <location>
        <begin position="140"/>
        <end position="154"/>
    </location>
</feature>
<feature type="region of interest" description="Disordered" evidence="2">
    <location>
        <begin position="134"/>
        <end position="166"/>
    </location>
</feature>
<dbReference type="AlphaFoldDB" id="A0A8W8IGU0"/>
<sequence length="482" mass="55417">MAEFPEEDDSTVSQSQRRTNKFTVAGRAMYEENVNNRYASLSKIKRKMDSEIEYYLQSKDKEKISVLVKENLVTLSKKYKQEAQEFIDYLRRIGTEESEKERLSFELILSTLEMRIEKTVEELNNVISTSDDLLPSDAYSESTTTKSSISSTSKRSSKKSHSSNSTIILRQRAKAEALKAKLEFTEKEIQLKRQKSKLEEEEQKRRAEVTRKSVDLETDLELLCAQKEKAIVDAELQAMVEFDVIDSQLDTDLDTIDSTEKTRKYIDDVFKYNNETTTDCEPRNQETVIPTTTTEISQAEMFPQQPKVYGQVTGDTYRPSAQVQDDPATANDRRNRDTFKTQKVRDVIVCGECSKPRCVYSDKKLTREQEELLLRLKEDHVYTCGDPMVAEDVEDPGMVVREAINCTTEVETSYFSTSLKHYLPPVCVHCGSVDSLLDDTDPYISGLFEQYSIVRPICQICKNNGKDARTWGKKFLPTRCRR</sequence>
<dbReference type="Proteomes" id="UP000005408">
    <property type="component" value="Unassembled WGS sequence"/>
</dbReference>
<protein>
    <submittedName>
        <fullName evidence="3">Uncharacterized protein</fullName>
    </submittedName>
</protein>
<proteinExistence type="predicted"/>